<dbReference type="EMBL" id="KZ805320">
    <property type="protein sequence ID" value="PVI04541.1"/>
    <property type="molecule type" value="Genomic_DNA"/>
</dbReference>
<evidence type="ECO:0000313" key="3">
    <source>
        <dbReference type="Proteomes" id="UP000244855"/>
    </source>
</evidence>
<accession>A0A2V1E287</accession>
<dbReference type="Proteomes" id="UP000244855">
    <property type="component" value="Unassembled WGS sequence"/>
</dbReference>
<keyword evidence="3" id="KW-1185">Reference proteome</keyword>
<gene>
    <name evidence="2" type="ORF">DM02DRAFT_651488</name>
</gene>
<evidence type="ECO:0000313" key="2">
    <source>
        <dbReference type="EMBL" id="PVI04541.1"/>
    </source>
</evidence>
<protein>
    <submittedName>
        <fullName evidence="2">Uncharacterized protein</fullName>
    </submittedName>
</protein>
<sequence>MPLQKPFALSPASAQPVSQSEVCRCDSVTATIGESPPVWQYFHQLLPYMHSPALSYPIQDLQSEPTWCLVAWRAPPYYCCQQCPYRVEKTAALALAGSRVWFSSRVPVPRSTLQKPLQNMAGNSSESVGAVPLPSLLEPLQHAISQSMMGKPCSRSGRDPASIKRASPWHTVMPPALPQKSGQSGIDWDHGRPNARGASRHGMACEQPSI</sequence>
<reference evidence="2 3" key="1">
    <citation type="journal article" date="2018" name="Sci. Rep.">
        <title>Comparative genomics provides insights into the lifestyle and reveals functional heterogeneity of dark septate endophytic fungi.</title>
        <authorList>
            <person name="Knapp D.G."/>
            <person name="Nemeth J.B."/>
            <person name="Barry K."/>
            <person name="Hainaut M."/>
            <person name="Henrissat B."/>
            <person name="Johnson J."/>
            <person name="Kuo A."/>
            <person name="Lim J.H.P."/>
            <person name="Lipzen A."/>
            <person name="Nolan M."/>
            <person name="Ohm R.A."/>
            <person name="Tamas L."/>
            <person name="Grigoriev I.V."/>
            <person name="Spatafora J.W."/>
            <person name="Nagy L.G."/>
            <person name="Kovacs G.M."/>
        </authorList>
    </citation>
    <scope>NUCLEOTIDE SEQUENCE [LARGE SCALE GENOMIC DNA]</scope>
    <source>
        <strain evidence="2 3">DSE2036</strain>
    </source>
</reference>
<proteinExistence type="predicted"/>
<name>A0A2V1E287_9PLEO</name>
<dbReference type="AlphaFoldDB" id="A0A2V1E287"/>
<organism evidence="2 3">
    <name type="scientific">Periconia macrospinosa</name>
    <dbReference type="NCBI Taxonomy" id="97972"/>
    <lineage>
        <taxon>Eukaryota</taxon>
        <taxon>Fungi</taxon>
        <taxon>Dikarya</taxon>
        <taxon>Ascomycota</taxon>
        <taxon>Pezizomycotina</taxon>
        <taxon>Dothideomycetes</taxon>
        <taxon>Pleosporomycetidae</taxon>
        <taxon>Pleosporales</taxon>
        <taxon>Massarineae</taxon>
        <taxon>Periconiaceae</taxon>
        <taxon>Periconia</taxon>
    </lineage>
</organism>
<evidence type="ECO:0000256" key="1">
    <source>
        <dbReference type="SAM" id="MobiDB-lite"/>
    </source>
</evidence>
<feature type="region of interest" description="Disordered" evidence="1">
    <location>
        <begin position="190"/>
        <end position="210"/>
    </location>
</feature>